<reference evidence="2" key="2">
    <citation type="submission" date="2019-06" db="EMBL/GenBank/DDBJ databases">
        <title>Co-occurence of chitin degradation, pigmentation and bioactivity in marine Pseudoalteromonas.</title>
        <authorList>
            <person name="Sonnenschein E.C."/>
            <person name="Bech P.K."/>
        </authorList>
    </citation>
    <scope>NUCLEOTIDE SEQUENCE [LARGE SCALE GENOMIC DNA]</scope>
    <source>
        <strain evidence="2">S1189</strain>
    </source>
</reference>
<proteinExistence type="predicted"/>
<organism evidence="1 2">
    <name type="scientific">Pseudoalteromonas phenolica</name>
    <dbReference type="NCBI Taxonomy" id="161398"/>
    <lineage>
        <taxon>Bacteria</taxon>
        <taxon>Pseudomonadati</taxon>
        <taxon>Pseudomonadota</taxon>
        <taxon>Gammaproteobacteria</taxon>
        <taxon>Alteromonadales</taxon>
        <taxon>Pseudoalteromonadaceae</taxon>
        <taxon>Pseudoalteromonas</taxon>
    </lineage>
</organism>
<protein>
    <submittedName>
        <fullName evidence="1">Uncharacterized protein</fullName>
    </submittedName>
</protein>
<name>A0A5S3YQR7_9GAMM</name>
<evidence type="ECO:0000313" key="2">
    <source>
        <dbReference type="Proteomes" id="UP000307362"/>
    </source>
</evidence>
<comment type="caution">
    <text evidence="1">The sequence shown here is derived from an EMBL/GenBank/DDBJ whole genome shotgun (WGS) entry which is preliminary data.</text>
</comment>
<dbReference type="Proteomes" id="UP000307362">
    <property type="component" value="Unassembled WGS sequence"/>
</dbReference>
<dbReference type="AlphaFoldDB" id="A0A5S3YQR7"/>
<accession>A0A5S3YQR7</accession>
<gene>
    <name evidence="1" type="ORF">CWB73_17790</name>
</gene>
<reference evidence="1 2" key="1">
    <citation type="submission" date="2017-12" db="EMBL/GenBank/DDBJ databases">
        <authorList>
            <person name="Paulsen S."/>
            <person name="Gram L.K."/>
        </authorList>
    </citation>
    <scope>NUCLEOTIDE SEQUENCE [LARGE SCALE GENOMIC DNA]</scope>
    <source>
        <strain evidence="1 2">S1189</strain>
    </source>
</reference>
<dbReference type="EMBL" id="PNCM01000045">
    <property type="protein sequence ID" value="TMP78096.1"/>
    <property type="molecule type" value="Genomic_DNA"/>
</dbReference>
<evidence type="ECO:0000313" key="1">
    <source>
        <dbReference type="EMBL" id="TMP78096.1"/>
    </source>
</evidence>
<sequence length="67" mass="7582">MANYFVASGTEYTHKNKKHTATDCRSSDGCHSSFKSLYSILPFLSFIFSDDALDNKNKCLKLAIRDQ</sequence>